<reference evidence="1" key="2">
    <citation type="journal article" date="2015" name="Data Brief">
        <title>Shoot transcriptome of the giant reed, Arundo donax.</title>
        <authorList>
            <person name="Barrero R.A."/>
            <person name="Guerrero F.D."/>
            <person name="Moolhuijzen P."/>
            <person name="Goolsby J.A."/>
            <person name="Tidwell J."/>
            <person name="Bellgard S.E."/>
            <person name="Bellgard M.I."/>
        </authorList>
    </citation>
    <scope>NUCLEOTIDE SEQUENCE</scope>
    <source>
        <tissue evidence="1">Shoot tissue taken approximately 20 cm above the soil surface</tissue>
    </source>
</reference>
<dbReference type="EMBL" id="GBRH01169041">
    <property type="protein sequence ID" value="JAE28855.1"/>
    <property type="molecule type" value="Transcribed_RNA"/>
</dbReference>
<evidence type="ECO:0000313" key="1">
    <source>
        <dbReference type="EMBL" id="JAE28855.1"/>
    </source>
</evidence>
<protein>
    <submittedName>
        <fullName evidence="1">Uncharacterized protein</fullName>
    </submittedName>
</protein>
<sequence>MPENIKDTVVCLPCAS</sequence>
<accession>A0A0A9GV19</accession>
<name>A0A0A9GV19_ARUDO</name>
<organism evidence="1">
    <name type="scientific">Arundo donax</name>
    <name type="common">Giant reed</name>
    <name type="synonym">Donax arundinaceus</name>
    <dbReference type="NCBI Taxonomy" id="35708"/>
    <lineage>
        <taxon>Eukaryota</taxon>
        <taxon>Viridiplantae</taxon>
        <taxon>Streptophyta</taxon>
        <taxon>Embryophyta</taxon>
        <taxon>Tracheophyta</taxon>
        <taxon>Spermatophyta</taxon>
        <taxon>Magnoliopsida</taxon>
        <taxon>Liliopsida</taxon>
        <taxon>Poales</taxon>
        <taxon>Poaceae</taxon>
        <taxon>PACMAD clade</taxon>
        <taxon>Arundinoideae</taxon>
        <taxon>Arundineae</taxon>
        <taxon>Arundo</taxon>
    </lineage>
</organism>
<dbReference type="AlphaFoldDB" id="A0A0A9GV19"/>
<reference evidence="1" key="1">
    <citation type="submission" date="2014-09" db="EMBL/GenBank/DDBJ databases">
        <authorList>
            <person name="Magalhaes I.L.F."/>
            <person name="Oliveira U."/>
            <person name="Santos F.R."/>
            <person name="Vidigal T.H.D.A."/>
            <person name="Brescovit A.D."/>
            <person name="Santos A.J."/>
        </authorList>
    </citation>
    <scope>NUCLEOTIDE SEQUENCE</scope>
    <source>
        <tissue evidence="1">Shoot tissue taken approximately 20 cm above the soil surface</tissue>
    </source>
</reference>
<proteinExistence type="predicted"/>